<name>A0ABT3ZR38_9BURK</name>
<evidence type="ECO:0000256" key="1">
    <source>
        <dbReference type="SAM" id="Phobius"/>
    </source>
</evidence>
<feature type="transmembrane region" description="Helical" evidence="1">
    <location>
        <begin position="12"/>
        <end position="31"/>
    </location>
</feature>
<dbReference type="EMBL" id="JAPMXC010000006">
    <property type="protein sequence ID" value="MCY0388991.1"/>
    <property type="molecule type" value="Genomic_DNA"/>
</dbReference>
<evidence type="ECO:0000313" key="2">
    <source>
        <dbReference type="EMBL" id="MCY0388991.1"/>
    </source>
</evidence>
<sequence length="171" mass="19102">MKQKFNIAKFCNFAFEMAISGLMMAGILTILPLPPSKLSDICKVDTYNNLLIDKVAIGRISNIAGTYIVAEANASATTLSWCSRRGCAPMKPDLLEGHVGAPVRADFCSGHIARLIISGAEEFRLNQEDIEKKYSYAKYQKIRNISIAFFWCFSWLFLALIAKTILKKIKI</sequence>
<feature type="transmembrane region" description="Helical" evidence="1">
    <location>
        <begin position="145"/>
        <end position="166"/>
    </location>
</feature>
<keyword evidence="1" id="KW-1133">Transmembrane helix</keyword>
<proteinExistence type="predicted"/>
<comment type="caution">
    <text evidence="2">The sequence shown here is derived from an EMBL/GenBank/DDBJ whole genome shotgun (WGS) entry which is preliminary data.</text>
</comment>
<evidence type="ECO:0000313" key="3">
    <source>
        <dbReference type="Proteomes" id="UP001082899"/>
    </source>
</evidence>
<keyword evidence="1" id="KW-0812">Transmembrane</keyword>
<protein>
    <submittedName>
        <fullName evidence="2">Uncharacterized protein</fullName>
    </submittedName>
</protein>
<organism evidence="2 3">
    <name type="scientific">Robbsia betulipollinis</name>
    <dbReference type="NCBI Taxonomy" id="2981849"/>
    <lineage>
        <taxon>Bacteria</taxon>
        <taxon>Pseudomonadati</taxon>
        <taxon>Pseudomonadota</taxon>
        <taxon>Betaproteobacteria</taxon>
        <taxon>Burkholderiales</taxon>
        <taxon>Burkholderiaceae</taxon>
        <taxon>Robbsia</taxon>
    </lineage>
</organism>
<keyword evidence="1" id="KW-0472">Membrane</keyword>
<dbReference type="Proteomes" id="UP001082899">
    <property type="component" value="Unassembled WGS sequence"/>
</dbReference>
<gene>
    <name evidence="2" type="ORF">OVY01_17640</name>
</gene>
<reference evidence="2" key="1">
    <citation type="submission" date="2022-11" db="EMBL/GenBank/DDBJ databases">
        <title>Robbsia betulipollinis sp. nov., isolated from pollen of birch (Betula pendula).</title>
        <authorList>
            <person name="Shi H."/>
            <person name="Ambika Manirajan B."/>
            <person name="Ratering S."/>
            <person name="Geissler-Plaum R."/>
            <person name="Schnell S."/>
        </authorList>
    </citation>
    <scope>NUCLEOTIDE SEQUENCE</scope>
    <source>
        <strain evidence="2">Bb-Pol-6</strain>
    </source>
</reference>
<dbReference type="RefSeq" id="WP_267848861.1">
    <property type="nucleotide sequence ID" value="NZ_JAPMXC010000006.1"/>
</dbReference>
<accession>A0ABT3ZR38</accession>
<keyword evidence="3" id="KW-1185">Reference proteome</keyword>